<evidence type="ECO:0000256" key="7">
    <source>
        <dbReference type="ARBA" id="ARBA00022840"/>
    </source>
</evidence>
<feature type="transmembrane region" description="Helical" evidence="12">
    <location>
        <begin position="905"/>
        <end position="926"/>
    </location>
</feature>
<accession>A0A0U1LXR8</accession>
<feature type="compositionally biased region" description="Low complexity" evidence="11">
    <location>
        <begin position="1325"/>
        <end position="1334"/>
    </location>
</feature>
<evidence type="ECO:0000256" key="2">
    <source>
        <dbReference type="ARBA" id="ARBA00009726"/>
    </source>
</evidence>
<dbReference type="EMBL" id="CVMT01000004">
    <property type="protein sequence ID" value="CRG88167.1"/>
    <property type="molecule type" value="Genomic_DNA"/>
</dbReference>
<dbReference type="GO" id="GO:0005886">
    <property type="term" value="C:plasma membrane"/>
    <property type="evidence" value="ECO:0007669"/>
    <property type="project" value="UniProtKB-SubCell"/>
</dbReference>
<dbReference type="PROSITE" id="PS50893">
    <property type="entry name" value="ABC_TRANSPORTER_2"/>
    <property type="match status" value="2"/>
</dbReference>
<dbReference type="Pfam" id="PF00005">
    <property type="entry name" value="ABC_tran"/>
    <property type="match status" value="1"/>
</dbReference>
<organism evidence="15 16">
    <name type="scientific">Talaromyces islandicus</name>
    <name type="common">Penicillium islandicum</name>
    <dbReference type="NCBI Taxonomy" id="28573"/>
    <lineage>
        <taxon>Eukaryota</taxon>
        <taxon>Fungi</taxon>
        <taxon>Dikarya</taxon>
        <taxon>Ascomycota</taxon>
        <taxon>Pezizomycotina</taxon>
        <taxon>Eurotiomycetes</taxon>
        <taxon>Eurotiomycetidae</taxon>
        <taxon>Eurotiales</taxon>
        <taxon>Trichocomaceae</taxon>
        <taxon>Talaromyces</taxon>
        <taxon>Talaromyces sect. Islandici</taxon>
    </lineage>
</organism>
<dbReference type="SMART" id="SM00382">
    <property type="entry name" value="AAA"/>
    <property type="match status" value="2"/>
</dbReference>
<dbReference type="GO" id="GO:0016887">
    <property type="term" value="F:ATP hydrolysis activity"/>
    <property type="evidence" value="ECO:0007669"/>
    <property type="project" value="InterPro"/>
</dbReference>
<dbReference type="Gene3D" id="1.20.1560.10">
    <property type="entry name" value="ABC transporter type 1, transmembrane domain"/>
    <property type="match status" value="2"/>
</dbReference>
<keyword evidence="8 12" id="KW-1133">Transmembrane helix</keyword>
<keyword evidence="3" id="KW-0813">Transport</keyword>
<dbReference type="InterPro" id="IPR003439">
    <property type="entry name" value="ABC_transporter-like_ATP-bd"/>
</dbReference>
<dbReference type="InterPro" id="IPR003593">
    <property type="entry name" value="AAA+_ATPase"/>
</dbReference>
<feature type="transmembrane region" description="Helical" evidence="12">
    <location>
        <begin position="370"/>
        <end position="389"/>
    </location>
</feature>
<feature type="compositionally biased region" description="Basic and acidic residues" evidence="11">
    <location>
        <begin position="1305"/>
        <end position="1324"/>
    </location>
</feature>
<evidence type="ECO:0000256" key="1">
    <source>
        <dbReference type="ARBA" id="ARBA00004651"/>
    </source>
</evidence>
<evidence type="ECO:0000259" key="14">
    <source>
        <dbReference type="PROSITE" id="PS50929"/>
    </source>
</evidence>
<dbReference type="InterPro" id="IPR036640">
    <property type="entry name" value="ABC1_TM_sf"/>
</dbReference>
<evidence type="ECO:0000256" key="3">
    <source>
        <dbReference type="ARBA" id="ARBA00022448"/>
    </source>
</evidence>
<keyword evidence="5 12" id="KW-0812">Transmembrane</keyword>
<evidence type="ECO:0000256" key="8">
    <source>
        <dbReference type="ARBA" id="ARBA00022989"/>
    </source>
</evidence>
<dbReference type="GO" id="GO:0140359">
    <property type="term" value="F:ABC-type transporter activity"/>
    <property type="evidence" value="ECO:0007669"/>
    <property type="project" value="InterPro"/>
</dbReference>
<feature type="region of interest" description="Disordered" evidence="11">
    <location>
        <begin position="1305"/>
        <end position="1357"/>
    </location>
</feature>
<feature type="region of interest" description="Disordered" evidence="11">
    <location>
        <begin position="1260"/>
        <end position="1280"/>
    </location>
</feature>
<protein>
    <submittedName>
        <fullName evidence="15">Multidrug resistance-associated protein 6</fullName>
    </submittedName>
</protein>
<name>A0A0U1LXR8_TALIS</name>
<dbReference type="PROSITE" id="PS00211">
    <property type="entry name" value="ABC_TRANSPORTER_1"/>
    <property type="match status" value="2"/>
</dbReference>
<dbReference type="STRING" id="28573.A0A0U1LXR8"/>
<dbReference type="PANTHER" id="PTHR24223">
    <property type="entry name" value="ATP-BINDING CASSETTE SUB-FAMILY C"/>
    <property type="match status" value="1"/>
</dbReference>
<feature type="transmembrane region" description="Helical" evidence="12">
    <location>
        <begin position="792"/>
        <end position="815"/>
    </location>
</feature>
<sequence length="1357" mass="151185">MLIKATICGFEILEKHDLIIDHYRDGSPETWAGVFNRSLFGWLNPLLLAGNKTVFSPSDLYSVEKAMVPDPDIKHKLAVLWEECENKDKSHSLLVLVMKTFKWELLAGLLPRLAQTGFTMVQPYLNRISVTLFSDDGIPNAHSRGLTLIAAFAIVYIGIAISTAQAQHKAYRLIALMRGALITMIYDKATTMPSYNKDDATAMTVMSTDIERIAAGLRFIHDTWGSLVEIALALWLLYGQLSTAGIAPIIVSFICTLMALMVAMKAGEKQNLWIEAIQKRVGVTAEMLGSIKGVKMSGLINRLSDKITALREAEIIASQQFRSLLVVVVTLANFNQLLTPVISFTIYSVVSRNGNLGTLNSERALTSLTLFNLFAVFVGALVEAFTQTATSVECIDRIREFLAQTPREDLRETSTRALSLRNSEKLIKEFDHSQAFCVDAKCISVGWKGGEPSILHDISFCIRRSTVSMITPWLTSGTVKENILGATNYDLTWYLTVVEACGLQRDFEELTHGDQTQVGSNGVSLSGGQRQRVTLARAVYSRIDTIVLDDVMSGLDPSTEKHIFAQLLGPQGLLKATGTTVIMVTNSVHRLPYADHIIALSAEGTIVTQGSFSVVKKKLNDVQGDFEVKTLQPPAIVLKSALPTTARPGINNRNENLVDGDRRTGDFATYKYYFNTAPRISWLIFFGLLAVYVFLQTFSSVWVTWWSEDNEEKPNLNMSMRVGVYWAFGTLGVSFLVLTAWCLMTGIVQNTMVNMHRSLLRTVMNAPMIFFSSTDSGETVNRFSQDLELIDFELPIALLNMSLALFLCIGQLIVISVSAKYIAATIPVCIAAFYFIQTFYIRTSRQLRLMDIEARSPLFSNFMETMSGLATIRAFGWQNKYRAVNHRYLTNSQKPFYLLYAVQRWLSLVLDMTVAGFVVILMGIAVGTMGKLSGSFLGLALVNVASLSASLKALITDWTVLETSLGAVTRVKNFVRKNKSEHLPGESDLPPPNWPKHGSIEFDRVYAFYKNPSDPALKDLSFKVRSGEKVGICGRSGSGKSTLVSTLFRMIEISDGHVLIDGLDISTLSRQEVRSSLIGLPQDPCVLEGSSIRENVDPFNDNPDDLIINTLKEVDIWEIVEAKGGLDTIVNTDLLSHGQRQLLCMAKAILRRGSIVIFDEATSSVDTKTEGLMQGIINSHFQDHTVLSVTHRLDGIIDFDRVLVMENGVLVEDGQPRALLGQDSTFRELYKSCRGWQEYEQQEKRELERMELKRRQTIRARERAQKGLSSAMADPLEDDTQEDRALRNTIREHWSRANDFFGISRRDSMGGRRDRSRSVGRDSNRSSMSSDMLSPGTDRRSWVQPGRLVSATMRRAA</sequence>
<dbReference type="SUPFAM" id="SSF90123">
    <property type="entry name" value="ABC transporter transmembrane region"/>
    <property type="match status" value="2"/>
</dbReference>
<keyword evidence="10" id="KW-0325">Glycoprotein</keyword>
<keyword evidence="6" id="KW-0547">Nucleotide-binding</keyword>
<keyword evidence="9 12" id="KW-0472">Membrane</keyword>
<comment type="similarity">
    <text evidence="2">Belongs to the ABC transporter superfamily. ABCC family. Conjugate transporter (TC 3.A.1.208) subfamily.</text>
</comment>
<keyword evidence="4" id="KW-1003">Cell membrane</keyword>
<dbReference type="Gene3D" id="3.40.50.300">
    <property type="entry name" value="P-loop containing nucleotide triphosphate hydrolases"/>
    <property type="match status" value="2"/>
</dbReference>
<dbReference type="InterPro" id="IPR044746">
    <property type="entry name" value="ABCC_6TM_D1"/>
</dbReference>
<dbReference type="CDD" id="cd18579">
    <property type="entry name" value="ABC_6TM_ABCC_D1"/>
    <property type="match status" value="1"/>
</dbReference>
<dbReference type="PANTHER" id="PTHR24223:SF399">
    <property type="entry name" value="ABC TRANSPORTER ATNG"/>
    <property type="match status" value="1"/>
</dbReference>
<dbReference type="InterPro" id="IPR050173">
    <property type="entry name" value="ABC_transporter_C-like"/>
</dbReference>
<dbReference type="FunFam" id="3.40.50.300:FF:000838">
    <property type="entry name" value="ABC multidrug transporter (Eurofung)"/>
    <property type="match status" value="1"/>
</dbReference>
<feature type="domain" description="ABC transporter" evidence="13">
    <location>
        <begin position="392"/>
        <end position="627"/>
    </location>
</feature>
<evidence type="ECO:0000256" key="5">
    <source>
        <dbReference type="ARBA" id="ARBA00022692"/>
    </source>
</evidence>
<feature type="domain" description="ABC transmembrane type-1" evidence="14">
    <location>
        <begin position="683"/>
        <end position="963"/>
    </location>
</feature>
<evidence type="ECO:0000256" key="11">
    <source>
        <dbReference type="SAM" id="MobiDB-lite"/>
    </source>
</evidence>
<evidence type="ECO:0000313" key="15">
    <source>
        <dbReference type="EMBL" id="CRG88167.1"/>
    </source>
</evidence>
<evidence type="ECO:0000259" key="13">
    <source>
        <dbReference type="PROSITE" id="PS50893"/>
    </source>
</evidence>
<proteinExistence type="inferred from homology"/>
<dbReference type="InterPro" id="IPR044726">
    <property type="entry name" value="ABCC_6TM_D2"/>
</dbReference>
<evidence type="ECO:0000256" key="9">
    <source>
        <dbReference type="ARBA" id="ARBA00023136"/>
    </source>
</evidence>
<keyword evidence="7" id="KW-0067">ATP-binding</keyword>
<feature type="transmembrane region" description="Helical" evidence="12">
    <location>
        <begin position="324"/>
        <end position="350"/>
    </location>
</feature>
<evidence type="ECO:0000313" key="16">
    <source>
        <dbReference type="Proteomes" id="UP000054383"/>
    </source>
</evidence>
<feature type="transmembrane region" description="Helical" evidence="12">
    <location>
        <begin position="725"/>
        <end position="748"/>
    </location>
</feature>
<keyword evidence="16" id="KW-1185">Reference proteome</keyword>
<evidence type="ECO:0000256" key="4">
    <source>
        <dbReference type="ARBA" id="ARBA00022475"/>
    </source>
</evidence>
<evidence type="ECO:0000256" key="10">
    <source>
        <dbReference type="ARBA" id="ARBA00023180"/>
    </source>
</evidence>
<feature type="transmembrane region" description="Helical" evidence="12">
    <location>
        <begin position="244"/>
        <end position="264"/>
    </location>
</feature>
<dbReference type="CDD" id="cd03244">
    <property type="entry name" value="ABCC_MRP_domain2"/>
    <property type="match status" value="1"/>
</dbReference>
<feature type="domain" description="ABC transmembrane type-1" evidence="14">
    <location>
        <begin position="113"/>
        <end position="390"/>
    </location>
</feature>
<comment type="subcellular location">
    <subcellularLocation>
        <location evidence="1">Cell membrane</location>
        <topology evidence="1">Multi-pass membrane protein</topology>
    </subcellularLocation>
</comment>
<dbReference type="CDD" id="cd18580">
    <property type="entry name" value="ABC_6TM_ABCC_D2"/>
    <property type="match status" value="1"/>
</dbReference>
<evidence type="ECO:0000256" key="6">
    <source>
        <dbReference type="ARBA" id="ARBA00022741"/>
    </source>
</evidence>
<feature type="transmembrane region" description="Helical" evidence="12">
    <location>
        <begin position="821"/>
        <end position="841"/>
    </location>
</feature>
<dbReference type="InterPro" id="IPR011527">
    <property type="entry name" value="ABC1_TM_dom"/>
</dbReference>
<gene>
    <name evidence="15" type="ORF">PISL3812_05194</name>
</gene>
<dbReference type="SUPFAM" id="SSF52540">
    <property type="entry name" value="P-loop containing nucleoside triphosphate hydrolases"/>
    <property type="match status" value="2"/>
</dbReference>
<dbReference type="OrthoDB" id="6500128at2759"/>
<evidence type="ECO:0000256" key="12">
    <source>
        <dbReference type="SAM" id="Phobius"/>
    </source>
</evidence>
<dbReference type="InterPro" id="IPR027417">
    <property type="entry name" value="P-loop_NTPase"/>
</dbReference>
<feature type="transmembrane region" description="Helical" evidence="12">
    <location>
        <begin position="680"/>
        <end position="705"/>
    </location>
</feature>
<feature type="transmembrane region" description="Helical" evidence="12">
    <location>
        <begin position="146"/>
        <end position="164"/>
    </location>
</feature>
<dbReference type="Proteomes" id="UP000054383">
    <property type="component" value="Unassembled WGS sequence"/>
</dbReference>
<feature type="domain" description="ABC transporter" evidence="13">
    <location>
        <begin position="1000"/>
        <end position="1232"/>
    </location>
</feature>
<dbReference type="OMA" id="VWALPRI"/>
<dbReference type="InterPro" id="IPR017871">
    <property type="entry name" value="ABC_transporter-like_CS"/>
</dbReference>
<dbReference type="FunFam" id="1.20.1560.10:FF:000066">
    <property type="entry name" value="ABC multidrug transporter (Eurofung)"/>
    <property type="match status" value="1"/>
</dbReference>
<reference evidence="15 16" key="1">
    <citation type="submission" date="2015-04" db="EMBL/GenBank/DDBJ databases">
        <authorList>
            <person name="Syromyatnikov M.Y."/>
            <person name="Popov V.N."/>
        </authorList>
    </citation>
    <scope>NUCLEOTIDE SEQUENCE [LARGE SCALE GENOMIC DNA]</scope>
    <source>
        <strain evidence="15">WF-38-12</strain>
    </source>
</reference>
<dbReference type="GO" id="GO:0005524">
    <property type="term" value="F:ATP binding"/>
    <property type="evidence" value="ECO:0007669"/>
    <property type="project" value="UniProtKB-KW"/>
</dbReference>
<dbReference type="PROSITE" id="PS50929">
    <property type="entry name" value="ABC_TM1F"/>
    <property type="match status" value="2"/>
</dbReference>
<dbReference type="Pfam" id="PF00664">
    <property type="entry name" value="ABC_membrane"/>
    <property type="match status" value="2"/>
</dbReference>
<dbReference type="FunFam" id="1.20.1560.10:FF:000055">
    <property type="entry name" value="ABC multidrug transporter (Eurofung)"/>
    <property type="match status" value="1"/>
</dbReference>